<evidence type="ECO:0000313" key="3">
    <source>
        <dbReference type="EMBL" id="ROO85670.1"/>
    </source>
</evidence>
<feature type="signal peptide" evidence="2">
    <location>
        <begin position="1"/>
        <end position="19"/>
    </location>
</feature>
<keyword evidence="2" id="KW-0732">Signal</keyword>
<feature type="compositionally biased region" description="Low complexity" evidence="1">
    <location>
        <begin position="250"/>
        <end position="259"/>
    </location>
</feature>
<dbReference type="EMBL" id="RJKE01000001">
    <property type="protein sequence ID" value="ROO85670.1"/>
    <property type="molecule type" value="Genomic_DNA"/>
</dbReference>
<gene>
    <name evidence="3" type="ORF">EDD29_3217</name>
</gene>
<organism evidence="3 4">
    <name type="scientific">Actinocorallia herbida</name>
    <dbReference type="NCBI Taxonomy" id="58109"/>
    <lineage>
        <taxon>Bacteria</taxon>
        <taxon>Bacillati</taxon>
        <taxon>Actinomycetota</taxon>
        <taxon>Actinomycetes</taxon>
        <taxon>Streptosporangiales</taxon>
        <taxon>Thermomonosporaceae</taxon>
        <taxon>Actinocorallia</taxon>
    </lineage>
</organism>
<dbReference type="AlphaFoldDB" id="A0A3N1CWJ9"/>
<dbReference type="OrthoDB" id="3541990at2"/>
<sequence>MTRRLLLAFALIAAVTVGALTGQALTSGAPDRPFWAKIRYGAGVNDGDYLFDSVADITPGAADSGAFKAAEALIQGTIEDIEPGIAFASDDAESTVTVVPYDSEDAAMRYASLVVRVDAVLAGELGRGYTDGRIRLQIEHPATVTLAELKDSIGTAGTGLMYVHNLAERQALVGRPITDPTLLAYAGTVHVPIGEGLFVAESVGSPVIAPLMDPARAGDLLGYAAVPEDEVGVIDEPATTATCDDDGICPTPTKTTKPTDWATSVPLTEDEEPTAPSPTAAPVTEPTDAPTLADLRATLLAAACAEGTATDPTAC</sequence>
<protein>
    <submittedName>
        <fullName evidence="3">Uncharacterized protein</fullName>
    </submittedName>
</protein>
<dbReference type="Proteomes" id="UP000272400">
    <property type="component" value="Unassembled WGS sequence"/>
</dbReference>
<proteinExistence type="predicted"/>
<evidence type="ECO:0000313" key="4">
    <source>
        <dbReference type="Proteomes" id="UP000272400"/>
    </source>
</evidence>
<feature type="region of interest" description="Disordered" evidence="1">
    <location>
        <begin position="243"/>
        <end position="287"/>
    </location>
</feature>
<feature type="chain" id="PRO_5038535070" evidence="2">
    <location>
        <begin position="20"/>
        <end position="315"/>
    </location>
</feature>
<reference evidence="3 4" key="1">
    <citation type="submission" date="2018-11" db="EMBL/GenBank/DDBJ databases">
        <title>Sequencing the genomes of 1000 actinobacteria strains.</title>
        <authorList>
            <person name="Klenk H.-P."/>
        </authorList>
    </citation>
    <scope>NUCLEOTIDE SEQUENCE [LARGE SCALE GENOMIC DNA]</scope>
    <source>
        <strain evidence="3 4">DSM 44254</strain>
    </source>
</reference>
<evidence type="ECO:0000256" key="1">
    <source>
        <dbReference type="SAM" id="MobiDB-lite"/>
    </source>
</evidence>
<feature type="compositionally biased region" description="Low complexity" evidence="1">
    <location>
        <begin position="277"/>
        <end position="287"/>
    </location>
</feature>
<dbReference type="RefSeq" id="WP_123665154.1">
    <property type="nucleotide sequence ID" value="NZ_RJKE01000001.1"/>
</dbReference>
<evidence type="ECO:0000256" key="2">
    <source>
        <dbReference type="SAM" id="SignalP"/>
    </source>
</evidence>
<accession>A0A3N1CWJ9</accession>
<comment type="caution">
    <text evidence="3">The sequence shown here is derived from an EMBL/GenBank/DDBJ whole genome shotgun (WGS) entry which is preliminary data.</text>
</comment>
<name>A0A3N1CWJ9_9ACTN</name>
<keyword evidence="4" id="KW-1185">Reference proteome</keyword>